<dbReference type="EMBL" id="NBNE01005615">
    <property type="protein sequence ID" value="OWZ03279.1"/>
    <property type="molecule type" value="Genomic_DNA"/>
</dbReference>
<dbReference type="SUPFAM" id="SSF56219">
    <property type="entry name" value="DNase I-like"/>
    <property type="match status" value="1"/>
</dbReference>
<name>A0A225VEA1_9STRA</name>
<evidence type="ECO:0000313" key="2">
    <source>
        <dbReference type="Proteomes" id="UP000198211"/>
    </source>
</evidence>
<evidence type="ECO:0008006" key="3">
    <source>
        <dbReference type="Google" id="ProtNLM"/>
    </source>
</evidence>
<dbReference type="Proteomes" id="UP000198211">
    <property type="component" value="Unassembled WGS sequence"/>
</dbReference>
<reference evidence="2" key="1">
    <citation type="submission" date="2017-03" db="EMBL/GenBank/DDBJ databases">
        <title>Phytopthora megakarya and P. palmivora, two closely related causual agents of cacao black pod achieved similar genome size and gene model numbers by different mechanisms.</title>
        <authorList>
            <person name="Ali S."/>
            <person name="Shao J."/>
            <person name="Larry D.J."/>
            <person name="Kronmiller B."/>
            <person name="Shen D."/>
            <person name="Strem M.D."/>
            <person name="Melnick R.L."/>
            <person name="Guiltinan M.J."/>
            <person name="Tyler B.M."/>
            <person name="Meinhardt L.W."/>
            <person name="Bailey B.A."/>
        </authorList>
    </citation>
    <scope>NUCLEOTIDE SEQUENCE [LARGE SCALE GENOMIC DNA]</scope>
    <source>
        <strain evidence="2">zdho120</strain>
    </source>
</reference>
<dbReference type="InterPro" id="IPR036691">
    <property type="entry name" value="Endo/exonu/phosph_ase_sf"/>
</dbReference>
<dbReference type="AlphaFoldDB" id="A0A225VEA1"/>
<proteinExistence type="predicted"/>
<dbReference type="Gene3D" id="3.60.10.10">
    <property type="entry name" value="Endonuclease/exonuclease/phosphatase"/>
    <property type="match status" value="1"/>
</dbReference>
<accession>A0A225VEA1</accession>
<keyword evidence="2" id="KW-1185">Reference proteome</keyword>
<dbReference type="OrthoDB" id="126439at2759"/>
<protein>
    <recommendedName>
        <fullName evidence="3">Endonuclease/exonuclease/phosphatase domain-containing protein</fullName>
    </recommendedName>
</protein>
<sequence length="297" mass="34551">MKMDHHDTPTTDLYTELQQVEELFFGLRSRKKGTTRHRAELQVITQNLQGFIKERRKGWLRGWKQRTNATPADIIFVQDTHIKTQEEIEEVKAAWNITHGFEIPRLDVGQHLRSHWIKPTEIVLQRSSLMGLFLGGDFNAVLQPSLDRITKGLPSANSCESITLNRLVDSLDLLDAVNLTSHADDDCIPDPMMHFSFWRDHSASRLDRFYLNTKIAGIVQWIEARLPVSKSDHQEVRERTSAYYSNLRTSLNRETNSRDDYQQIYGNARIRQGQNAFGRRLQPILANLKRFYKRHAN</sequence>
<gene>
    <name evidence="1" type="ORF">PHMEG_00025023</name>
</gene>
<comment type="caution">
    <text evidence="1">The sequence shown here is derived from an EMBL/GenBank/DDBJ whole genome shotgun (WGS) entry which is preliminary data.</text>
</comment>
<evidence type="ECO:0000313" key="1">
    <source>
        <dbReference type="EMBL" id="OWZ03279.1"/>
    </source>
</evidence>
<organism evidence="1 2">
    <name type="scientific">Phytophthora megakarya</name>
    <dbReference type="NCBI Taxonomy" id="4795"/>
    <lineage>
        <taxon>Eukaryota</taxon>
        <taxon>Sar</taxon>
        <taxon>Stramenopiles</taxon>
        <taxon>Oomycota</taxon>
        <taxon>Peronosporomycetes</taxon>
        <taxon>Peronosporales</taxon>
        <taxon>Peronosporaceae</taxon>
        <taxon>Phytophthora</taxon>
    </lineage>
</organism>